<evidence type="ECO:0000313" key="3">
    <source>
        <dbReference type="Proteomes" id="UP000268436"/>
    </source>
</evidence>
<evidence type="ECO:0000256" key="1">
    <source>
        <dbReference type="SAM" id="Coils"/>
    </source>
</evidence>
<dbReference type="RefSeq" id="WP_003657049.1">
    <property type="nucleotide sequence ID" value="NZ_CP160099.1"/>
</dbReference>
<accession>A0ABY0BIS2</accession>
<feature type="coiled-coil region" evidence="1">
    <location>
        <begin position="136"/>
        <end position="163"/>
    </location>
</feature>
<name>A0ABY0BIS2_MORCA</name>
<evidence type="ECO:0008006" key="4">
    <source>
        <dbReference type="Google" id="ProtNLM"/>
    </source>
</evidence>
<sequence>MTSSKSNCLKFWRIAKTIKPSDLIALWCNQEPYEFNVFIANTGYLPECADAKKALLLDALNDGELDYIDDGTPYNQGLWFGNPVGELLGKNRIRIDKDKAKAWIIQKHKQGDLGELPAFLMDDLEYKNFASLQDELIAKDNENLKLQTQNEQLKSRIAELERATPTNNSHTNTALIALNDVIATHWQDPSNPPKQQFIQAWIRDNYPNIEPSKALWIDKIIRHKDK</sequence>
<comment type="caution">
    <text evidence="2">The sequence shown here is derived from an EMBL/GenBank/DDBJ whole genome shotgun (WGS) entry which is preliminary data.</text>
</comment>
<evidence type="ECO:0000313" key="2">
    <source>
        <dbReference type="EMBL" id="RUO15506.1"/>
    </source>
</evidence>
<keyword evidence="1" id="KW-0175">Coiled coil</keyword>
<reference evidence="2 3" key="1">
    <citation type="submission" date="2018-12" db="EMBL/GenBank/DDBJ databases">
        <title>Persistence of Moraxella catarrhalis in Chronic Obstructive Pulmonary Disease and Regulation of the Hag/MID Adhesin.</title>
        <authorList>
            <person name="Murphy T."/>
            <person name="Zhao X."/>
            <person name="Vyas G."/>
            <person name="Aluvathingal J."/>
            <person name="Nadendla S."/>
            <person name="Tallon L."/>
            <person name="Tettelin H."/>
        </authorList>
    </citation>
    <scope>NUCLEOTIDE SEQUENCE [LARGE SCALE GENOMIC DNA]</scope>
    <source>
        <strain evidence="2 3">173P27B1</strain>
    </source>
</reference>
<proteinExistence type="predicted"/>
<dbReference type="Proteomes" id="UP000268436">
    <property type="component" value="Unassembled WGS sequence"/>
</dbReference>
<organism evidence="2 3">
    <name type="scientific">Moraxella catarrhalis</name>
    <name type="common">Branhamella catarrhalis</name>
    <dbReference type="NCBI Taxonomy" id="480"/>
    <lineage>
        <taxon>Bacteria</taxon>
        <taxon>Pseudomonadati</taxon>
        <taxon>Pseudomonadota</taxon>
        <taxon>Gammaproteobacteria</taxon>
        <taxon>Moraxellales</taxon>
        <taxon>Moraxellaceae</taxon>
        <taxon>Moraxella</taxon>
    </lineage>
</organism>
<protein>
    <recommendedName>
        <fullName evidence="4">Phage protein</fullName>
    </recommendedName>
</protein>
<gene>
    <name evidence="2" type="ORF">EJK54_1333</name>
</gene>
<dbReference type="EMBL" id="RYER01000019">
    <property type="protein sequence ID" value="RUO15506.1"/>
    <property type="molecule type" value="Genomic_DNA"/>
</dbReference>
<keyword evidence="3" id="KW-1185">Reference proteome</keyword>